<dbReference type="Gene3D" id="1.20.82.10">
    <property type="entry name" value="ADP Ribosyl Cyclase, Chain A, domain 1"/>
    <property type="match status" value="1"/>
</dbReference>
<dbReference type="PANTHER" id="PTHR10912">
    <property type="entry name" value="ADP-RIBOSYL CYCLASE"/>
    <property type="match status" value="1"/>
</dbReference>
<evidence type="ECO:0000313" key="24">
    <source>
        <dbReference type="Proteomes" id="UP000276834"/>
    </source>
</evidence>
<dbReference type="Proteomes" id="UP000276834">
    <property type="component" value="Unassembled WGS sequence"/>
</dbReference>
<dbReference type="GO" id="GO:0061809">
    <property type="term" value="F:NAD+ nucleosidase activity, cyclic ADP-ribose generating"/>
    <property type="evidence" value="ECO:0007669"/>
    <property type="project" value="UniProtKB-EC"/>
</dbReference>
<keyword evidence="12" id="KW-1133">Transmembrane helix</keyword>
<evidence type="ECO:0000256" key="11">
    <source>
        <dbReference type="ARBA" id="ARBA00022968"/>
    </source>
</evidence>
<keyword evidence="15" id="KW-1015">Disulfide bond</keyword>
<evidence type="ECO:0000256" key="21">
    <source>
        <dbReference type="ARBA" id="ARBA00031840"/>
    </source>
</evidence>
<proteinExistence type="inferred from homology"/>
<comment type="caution">
    <text evidence="23">The sequence shown here is derived from an EMBL/GenBank/DDBJ whole genome shotgun (WGS) entry which is preliminary data.</text>
</comment>
<dbReference type="AlphaFoldDB" id="A0A3L8SUS4"/>
<keyword evidence="16" id="KW-0325">Glycoprotein</keyword>
<evidence type="ECO:0000256" key="8">
    <source>
        <dbReference type="ARBA" id="ARBA00022692"/>
    </source>
</evidence>
<evidence type="ECO:0000313" key="23">
    <source>
        <dbReference type="EMBL" id="RLW09062.1"/>
    </source>
</evidence>
<comment type="subcellular location">
    <subcellularLocation>
        <location evidence="1">Membrane</location>
        <topology evidence="1">Single-pass type II membrane protein</topology>
    </subcellularLocation>
</comment>
<keyword evidence="9" id="KW-0378">Hydrolase</keyword>
<keyword evidence="14" id="KW-0472">Membrane</keyword>
<evidence type="ECO:0000256" key="18">
    <source>
        <dbReference type="ARBA" id="ARBA00030272"/>
    </source>
</evidence>
<comment type="catalytic activity">
    <reaction evidence="22">
        <text>NAD(+) + H2O = ADP-D-ribose + nicotinamide + H(+)</text>
        <dbReference type="Rhea" id="RHEA:16301"/>
        <dbReference type="ChEBI" id="CHEBI:15377"/>
        <dbReference type="ChEBI" id="CHEBI:15378"/>
        <dbReference type="ChEBI" id="CHEBI:17154"/>
        <dbReference type="ChEBI" id="CHEBI:57540"/>
        <dbReference type="ChEBI" id="CHEBI:57967"/>
        <dbReference type="EC" id="3.2.2.6"/>
    </reaction>
</comment>
<dbReference type="Pfam" id="PF02267">
    <property type="entry name" value="Rib_hydrolayse"/>
    <property type="match status" value="2"/>
</dbReference>
<evidence type="ECO:0000256" key="7">
    <source>
        <dbReference type="ARBA" id="ARBA00022679"/>
    </source>
</evidence>
<keyword evidence="11" id="KW-0735">Signal-anchor</keyword>
<dbReference type="EC" id="2.4.99.20" evidence="5"/>
<name>A0A3L8SUS4_CHLGU</name>
<evidence type="ECO:0000256" key="20">
    <source>
        <dbReference type="ARBA" id="ARBA00031355"/>
    </source>
</evidence>
<dbReference type="GO" id="GO:0016849">
    <property type="term" value="F:phosphorus-oxygen lyase activity"/>
    <property type="evidence" value="ECO:0007669"/>
    <property type="project" value="TreeGrafter"/>
</dbReference>
<dbReference type="GO" id="GO:0005886">
    <property type="term" value="C:plasma membrane"/>
    <property type="evidence" value="ECO:0007669"/>
    <property type="project" value="TreeGrafter"/>
</dbReference>
<evidence type="ECO:0000256" key="16">
    <source>
        <dbReference type="ARBA" id="ARBA00023180"/>
    </source>
</evidence>
<gene>
    <name evidence="23" type="ORF">DV515_00002916</name>
</gene>
<evidence type="ECO:0000256" key="9">
    <source>
        <dbReference type="ARBA" id="ARBA00022801"/>
    </source>
</evidence>
<dbReference type="GO" id="GO:0030890">
    <property type="term" value="P:positive regulation of B cell proliferation"/>
    <property type="evidence" value="ECO:0007669"/>
    <property type="project" value="TreeGrafter"/>
</dbReference>
<dbReference type="SUPFAM" id="SSF52309">
    <property type="entry name" value="N-(deoxy)ribosyltransferase-like"/>
    <property type="match status" value="1"/>
</dbReference>
<keyword evidence="24" id="KW-1185">Reference proteome</keyword>
<dbReference type="Gene3D" id="3.40.50.720">
    <property type="entry name" value="NAD(P)-binding Rossmann-like Domain"/>
    <property type="match status" value="2"/>
</dbReference>
<keyword evidence="10" id="KW-0521">NADP</keyword>
<evidence type="ECO:0000256" key="13">
    <source>
        <dbReference type="ARBA" id="ARBA00023027"/>
    </source>
</evidence>
<evidence type="ECO:0000256" key="6">
    <source>
        <dbReference type="ARBA" id="ARBA00015644"/>
    </source>
</evidence>
<evidence type="ECO:0000256" key="3">
    <source>
        <dbReference type="ARBA" id="ARBA00011738"/>
    </source>
</evidence>
<keyword evidence="13" id="KW-0520">NAD</keyword>
<accession>A0A3L8SUS4</accession>
<comment type="subunit">
    <text evidence="3">Homodimer.</text>
</comment>
<sequence length="329" mass="36816">MPLQQGSARMRQRTVLLVGIAVLLAALVLAVVLASLLTHGRHEVGPKMLKWKDRGTTKNLQEVIVGRCYNYITAQHPELGDKDCLKIWESLKDAFIYKNPCNITPEDYQPLMELASHPIPCNKNSFLASCCIAITYQTLYLISQSLFWSKTGDLVHRYTKSNQNFLTLEDTLLGYMADRVSWCGDPSAPGINYESCPKRNECESNPGSVFWKMASKMFAEAACGVVQVMLNGSVEAGAFRSSSIFGSIEIFNLDPDKVSEVHIWLMQNIGGPQSESCSGQSIQRLISILEERNFKIICEDNYRPVQLLQCVHNPDHRDCRLCTNSTAIS</sequence>
<dbReference type="CDD" id="cd04759">
    <property type="entry name" value="Rib_hydrolase"/>
    <property type="match status" value="1"/>
</dbReference>
<dbReference type="STRING" id="44316.ENSEGOP00005007614"/>
<evidence type="ECO:0000256" key="4">
    <source>
        <dbReference type="ARBA" id="ARBA00011982"/>
    </source>
</evidence>
<dbReference type="EC" id="3.2.2.6" evidence="4"/>
<evidence type="ECO:0000256" key="1">
    <source>
        <dbReference type="ARBA" id="ARBA00004606"/>
    </source>
</evidence>
<evidence type="ECO:0000256" key="22">
    <source>
        <dbReference type="ARBA" id="ARBA00049238"/>
    </source>
</evidence>
<protein>
    <recommendedName>
        <fullName evidence="6">ADP-ribosyl cyclase/cyclic ADP-ribose hydrolase 1</fullName>
        <ecNumber evidence="5">2.4.99.20</ecNumber>
        <ecNumber evidence="4">3.2.2.6</ecNumber>
    </recommendedName>
    <alternativeName>
        <fullName evidence="21">2'-phospho-ADP-ribosyl cyclase</fullName>
    </alternativeName>
    <alternativeName>
        <fullName evidence="19">2'-phospho-ADP-ribosyl cyclase/2'-phospho-cyclic-ADP-ribose transferase</fullName>
    </alternativeName>
    <alternativeName>
        <fullName evidence="17">2'-phospho-cyclic-ADP-ribose transferase</fullName>
    </alternativeName>
    <alternativeName>
        <fullName evidence="20">ADP-ribosyl cyclase 1</fullName>
    </alternativeName>
    <alternativeName>
        <fullName evidence="18">Cyclic ADP-ribose hydrolase 1</fullName>
    </alternativeName>
</protein>
<dbReference type="GO" id="GO:0016740">
    <property type="term" value="F:transferase activity"/>
    <property type="evidence" value="ECO:0007669"/>
    <property type="project" value="UniProtKB-KW"/>
</dbReference>
<dbReference type="EMBL" id="QUSF01000005">
    <property type="protein sequence ID" value="RLW09062.1"/>
    <property type="molecule type" value="Genomic_DNA"/>
</dbReference>
<evidence type="ECO:0000256" key="15">
    <source>
        <dbReference type="ARBA" id="ARBA00023157"/>
    </source>
</evidence>
<evidence type="ECO:0000256" key="19">
    <source>
        <dbReference type="ARBA" id="ARBA00030418"/>
    </source>
</evidence>
<evidence type="ECO:0000256" key="14">
    <source>
        <dbReference type="ARBA" id="ARBA00023136"/>
    </source>
</evidence>
<evidence type="ECO:0000256" key="12">
    <source>
        <dbReference type="ARBA" id="ARBA00022989"/>
    </source>
</evidence>
<dbReference type="InterPro" id="IPR003193">
    <property type="entry name" value="ADP-ribosyl_cyclase"/>
</dbReference>
<evidence type="ECO:0000256" key="5">
    <source>
        <dbReference type="ARBA" id="ARBA00012600"/>
    </source>
</evidence>
<evidence type="ECO:0000256" key="2">
    <source>
        <dbReference type="ARBA" id="ARBA00005406"/>
    </source>
</evidence>
<reference evidence="23 24" key="1">
    <citation type="journal article" date="2018" name="Proc. R. Soc. B">
        <title>A non-coding region near Follistatin controls head colour polymorphism in the Gouldian finch.</title>
        <authorList>
            <person name="Toomey M.B."/>
            <person name="Marques C.I."/>
            <person name="Andrade P."/>
            <person name="Araujo P.M."/>
            <person name="Sabatino S."/>
            <person name="Gazda M.A."/>
            <person name="Afonso S."/>
            <person name="Lopes R.J."/>
            <person name="Corbo J.C."/>
            <person name="Carneiro M."/>
        </authorList>
    </citation>
    <scope>NUCLEOTIDE SEQUENCE [LARGE SCALE GENOMIC DNA]</scope>
    <source>
        <strain evidence="23">Red01</strain>
        <tissue evidence="23">Muscle</tissue>
    </source>
</reference>
<dbReference type="PANTHER" id="PTHR10912:SF5">
    <property type="entry name" value="ADP-RIBOSYL CYCLASE_CYCLIC ADP-RIBOSE HYDROLASE 1"/>
    <property type="match status" value="1"/>
</dbReference>
<comment type="similarity">
    <text evidence="2">Belongs to the ADP-ribosyl cyclase family.</text>
</comment>
<organism evidence="23 24">
    <name type="scientific">Chloebia gouldiae</name>
    <name type="common">Gouldian finch</name>
    <name type="synonym">Erythrura gouldiae</name>
    <dbReference type="NCBI Taxonomy" id="44316"/>
    <lineage>
        <taxon>Eukaryota</taxon>
        <taxon>Metazoa</taxon>
        <taxon>Chordata</taxon>
        <taxon>Craniata</taxon>
        <taxon>Vertebrata</taxon>
        <taxon>Euteleostomi</taxon>
        <taxon>Archelosauria</taxon>
        <taxon>Archosauria</taxon>
        <taxon>Dinosauria</taxon>
        <taxon>Saurischia</taxon>
        <taxon>Theropoda</taxon>
        <taxon>Coelurosauria</taxon>
        <taxon>Aves</taxon>
        <taxon>Neognathae</taxon>
        <taxon>Neoaves</taxon>
        <taxon>Telluraves</taxon>
        <taxon>Australaves</taxon>
        <taxon>Passeriformes</taxon>
        <taxon>Passeroidea</taxon>
        <taxon>Passeridae</taxon>
        <taxon>Chloebia</taxon>
    </lineage>
</organism>
<dbReference type="OrthoDB" id="10028716at2759"/>
<keyword evidence="7" id="KW-0808">Transferase</keyword>
<keyword evidence="8" id="KW-0812">Transmembrane</keyword>
<evidence type="ECO:0000256" key="17">
    <source>
        <dbReference type="ARBA" id="ARBA00029787"/>
    </source>
</evidence>
<evidence type="ECO:0000256" key="10">
    <source>
        <dbReference type="ARBA" id="ARBA00022857"/>
    </source>
</evidence>